<keyword evidence="2" id="KW-0472">Membrane</keyword>
<protein>
    <submittedName>
        <fullName evidence="3">Uncharacterized protein</fullName>
    </submittedName>
</protein>
<feature type="transmembrane region" description="Helical" evidence="2">
    <location>
        <begin position="90"/>
        <end position="120"/>
    </location>
</feature>
<keyword evidence="4" id="KW-1185">Reference proteome</keyword>
<reference evidence="3" key="1">
    <citation type="submission" date="2020-01" db="EMBL/GenBank/DDBJ databases">
        <title>Development of genomics and gene disruption for Polysphondylium violaceum indicates a role for the polyketide synthase stlB in stalk morphogenesis.</title>
        <authorList>
            <person name="Narita B."/>
            <person name="Kawabe Y."/>
            <person name="Kin K."/>
            <person name="Saito T."/>
            <person name="Gibbs R."/>
            <person name="Kuspa A."/>
            <person name="Muzny D."/>
            <person name="Queller D."/>
            <person name="Richards S."/>
            <person name="Strassman J."/>
            <person name="Sucgang R."/>
            <person name="Worley K."/>
            <person name="Schaap P."/>
        </authorList>
    </citation>
    <scope>NUCLEOTIDE SEQUENCE</scope>
    <source>
        <strain evidence="3">QSvi11</strain>
    </source>
</reference>
<proteinExistence type="predicted"/>
<evidence type="ECO:0000256" key="2">
    <source>
        <dbReference type="SAM" id="Phobius"/>
    </source>
</evidence>
<feature type="transmembrane region" description="Helical" evidence="2">
    <location>
        <begin position="214"/>
        <end position="234"/>
    </location>
</feature>
<accession>A0A8J4V1C5</accession>
<feature type="transmembrane region" description="Helical" evidence="2">
    <location>
        <begin position="140"/>
        <end position="160"/>
    </location>
</feature>
<feature type="region of interest" description="Disordered" evidence="1">
    <location>
        <begin position="276"/>
        <end position="327"/>
    </location>
</feature>
<evidence type="ECO:0000256" key="1">
    <source>
        <dbReference type="SAM" id="MobiDB-lite"/>
    </source>
</evidence>
<dbReference type="EMBL" id="AJWJ01000103">
    <property type="protein sequence ID" value="KAF2075358.1"/>
    <property type="molecule type" value="Genomic_DNA"/>
</dbReference>
<organism evidence="3 4">
    <name type="scientific">Polysphondylium violaceum</name>
    <dbReference type="NCBI Taxonomy" id="133409"/>
    <lineage>
        <taxon>Eukaryota</taxon>
        <taxon>Amoebozoa</taxon>
        <taxon>Evosea</taxon>
        <taxon>Eumycetozoa</taxon>
        <taxon>Dictyostelia</taxon>
        <taxon>Dictyosteliales</taxon>
        <taxon>Dictyosteliaceae</taxon>
        <taxon>Polysphondylium</taxon>
    </lineage>
</organism>
<evidence type="ECO:0000313" key="3">
    <source>
        <dbReference type="EMBL" id="KAF2075358.1"/>
    </source>
</evidence>
<feature type="transmembrane region" description="Helical" evidence="2">
    <location>
        <begin position="166"/>
        <end position="186"/>
    </location>
</feature>
<keyword evidence="2" id="KW-1133">Transmembrane helix</keyword>
<gene>
    <name evidence="3" type="ORF">CYY_003334</name>
</gene>
<feature type="transmembrane region" description="Helical" evidence="2">
    <location>
        <begin position="29"/>
        <end position="48"/>
    </location>
</feature>
<feature type="transmembrane region" description="Helical" evidence="2">
    <location>
        <begin position="60"/>
        <end position="78"/>
    </location>
</feature>
<comment type="caution">
    <text evidence="3">The sequence shown here is derived from an EMBL/GenBank/DDBJ whole genome shotgun (WGS) entry which is preliminary data.</text>
</comment>
<evidence type="ECO:0000313" key="4">
    <source>
        <dbReference type="Proteomes" id="UP000695562"/>
    </source>
</evidence>
<feature type="compositionally biased region" description="Polar residues" evidence="1">
    <location>
        <begin position="305"/>
        <end position="314"/>
    </location>
</feature>
<name>A0A8J4V1C5_9MYCE</name>
<dbReference type="OrthoDB" id="17797at2759"/>
<dbReference type="Proteomes" id="UP000695562">
    <property type="component" value="Unassembled WGS sequence"/>
</dbReference>
<sequence>MIEENTVVAQQCYCDPTFAHDGCNESGCLAIAIIFMVLFLIPLVVCVYRLFTLPKKSDNVWSAVSHSFIAVACVFRVIRSACLIARVESIFIMAILFLFPIGFLICSYFNTLFVWIKIIYHFNFSKLVEKIFPFLGKTMIGSQVLLMVMLIICSATYWPYWSTNLILGFFILYGALGFAIFGKMIWSEYKDLSNKDCGVFSQNTHNKIQRVTKLSAAAIIVTFCTFMVIIWSFIQQPLSMKNLLAFNFVGRAIEVSWMTSMLLVLSPSLQTGANNTASQVSKGSHLDDLSDSSIDIEEPESSGPTQVGVTASSPNKEEPACSGTAEI</sequence>
<keyword evidence="2" id="KW-0812">Transmembrane</keyword>
<dbReference type="AlphaFoldDB" id="A0A8J4V1C5"/>